<reference evidence="4" key="1">
    <citation type="submission" date="2025-08" db="UniProtKB">
        <authorList>
            <consortium name="RefSeq"/>
        </authorList>
    </citation>
    <scope>IDENTIFICATION</scope>
</reference>
<dbReference type="SUPFAM" id="SSF50494">
    <property type="entry name" value="Trypsin-like serine proteases"/>
    <property type="match status" value="2"/>
</dbReference>
<comment type="subcellular location">
    <subcellularLocation>
        <location evidence="1">Peroxisome</location>
    </subcellularLocation>
</comment>
<evidence type="ECO:0000313" key="3">
    <source>
        <dbReference type="Proteomes" id="UP000694871"/>
    </source>
</evidence>
<evidence type="ECO:0000256" key="1">
    <source>
        <dbReference type="PIRNR" id="PIRNR037989"/>
    </source>
</evidence>
<evidence type="ECO:0000313" key="4">
    <source>
        <dbReference type="RefSeq" id="XP_015277803.1"/>
    </source>
</evidence>
<dbReference type="Pfam" id="PF13365">
    <property type="entry name" value="Trypsin_2"/>
    <property type="match status" value="1"/>
</dbReference>
<dbReference type="PANTHER" id="PTHR21004">
    <property type="entry name" value="SERINE PROTEASE-RELATED"/>
    <property type="match status" value="1"/>
</dbReference>
<comment type="function">
    <text evidence="1">Peroxisomal protease that mediates both the removal of the leader peptide from proteins containing a PTS2 target sequence and processes several PTS1-containing proteins. Catalyzes the processing of PTS1-proteins involved in the peroxisomal beta-oxidation of fatty acids.</text>
</comment>
<keyword evidence="1" id="KW-0378">Hydrolase</keyword>
<name>A0ABM1KVR6_GEKJA</name>
<organism evidence="3 4">
    <name type="scientific">Gekko japonicus</name>
    <name type="common">Schlegel's Japanese gecko</name>
    <dbReference type="NCBI Taxonomy" id="146911"/>
    <lineage>
        <taxon>Eukaryota</taxon>
        <taxon>Metazoa</taxon>
        <taxon>Chordata</taxon>
        <taxon>Craniata</taxon>
        <taxon>Vertebrata</taxon>
        <taxon>Euteleostomi</taxon>
        <taxon>Lepidosauria</taxon>
        <taxon>Squamata</taxon>
        <taxon>Bifurcata</taxon>
        <taxon>Gekkota</taxon>
        <taxon>Gekkonidae</taxon>
        <taxon>Gekkoninae</taxon>
        <taxon>Gekko</taxon>
    </lineage>
</organism>
<dbReference type="Proteomes" id="UP000694871">
    <property type="component" value="Unplaced"/>
</dbReference>
<gene>
    <name evidence="4" type="primary">TYSND1</name>
</gene>
<dbReference type="RefSeq" id="XP_015277803.1">
    <property type="nucleotide sequence ID" value="XM_015422317.1"/>
</dbReference>
<proteinExistence type="inferred from homology"/>
<dbReference type="InterPro" id="IPR043504">
    <property type="entry name" value="Peptidase_S1_PA_chymotrypsin"/>
</dbReference>
<dbReference type="InterPro" id="IPR009003">
    <property type="entry name" value="Peptidase_S1_PA"/>
</dbReference>
<feature type="region of interest" description="Disordered" evidence="2">
    <location>
        <begin position="1"/>
        <end position="33"/>
    </location>
</feature>
<keyword evidence="3" id="KW-1185">Reference proteome</keyword>
<feature type="compositionally biased region" description="Basic residues" evidence="2">
    <location>
        <begin position="1"/>
        <end position="16"/>
    </location>
</feature>
<keyword evidence="1" id="KW-0576">Peroxisome</keyword>
<dbReference type="GO" id="GO:0008233">
    <property type="term" value="F:peptidase activity"/>
    <property type="evidence" value="ECO:0007669"/>
    <property type="project" value="UniProtKB-KW"/>
</dbReference>
<keyword evidence="1" id="KW-0720">Serine protease</keyword>
<keyword evidence="1 4" id="KW-0645">Protease</keyword>
<protein>
    <recommendedName>
        <fullName evidence="1">Peroxisomal leader peptide-processing protease</fullName>
        <ecNumber evidence="1">3.4.21.-</ecNumber>
    </recommendedName>
</protein>
<dbReference type="GeneID" id="107119732"/>
<accession>A0ABM1KVR6</accession>
<dbReference type="Gene3D" id="2.40.10.10">
    <property type="entry name" value="Trypsin-like serine proteases"/>
    <property type="match status" value="3"/>
</dbReference>
<dbReference type="PANTHER" id="PTHR21004:SF0">
    <property type="entry name" value="PEROXISOMAL LEADER PEPTIDE-PROCESSING PROTEASE"/>
    <property type="match status" value="1"/>
</dbReference>
<dbReference type="InterPro" id="IPR039245">
    <property type="entry name" value="TYSND1/DEG15"/>
</dbReference>
<feature type="region of interest" description="Disordered" evidence="2">
    <location>
        <begin position="127"/>
        <end position="167"/>
    </location>
</feature>
<comment type="PTM">
    <text evidence="1">The full-lengh TYSND1 is the active the proteolytic processing of PTS1- and PTS2-proteins and in self-cleavage, and intermolecular self-cleavage of TYSND1 down-regulates its protease activity.</text>
</comment>
<comment type="similarity">
    <text evidence="1">Belongs to the peptidase S1B family.</text>
</comment>
<dbReference type="GO" id="GO:0006508">
    <property type="term" value="P:proteolysis"/>
    <property type="evidence" value="ECO:0007669"/>
    <property type="project" value="UniProtKB-KW"/>
</dbReference>
<dbReference type="EC" id="3.4.21.-" evidence="1"/>
<sequence length="615" mass="64120">MGKPGGRSHVRSRRPFPRSGLPSQPPRPAPSAPGVSLCFWRRAGGQVGCVVRVSHSRGAGEGAPESPPRGPWSCSGVLLSPRPAVVLCHGAIFSPFLLASERPDWSQRAALLAGSFSPDLRIRVLRPGGSSAGLRRPGEASQGGGPAVRFHPLSSGPEEEEEAPGGLERHDAELLALVPCRPFQRAFAKVFGASEQWHFGVGDEEAAAAVGKGEAGSLGDELRFLHWFALLRLLGGGGGGDLGGAGAVGCAPAALLSKGDPLLACGSPFGSFCPDIFLNTLSKGIVSNLAGEGNALILTDARCLPGTEGGAIFAISAAGPQLVGIVVAPLCWKSNEWVGLTLVCAVDGILESLRSVLAEPRRFPNIWLPPLRLGAKARKAAVARGGPVQQMLAAVVLVECGLSWGSGVIVSSKVVLTCRHVVSGVSSVRVRIRPGPEQTLVTKGKVVFVTQDASPYDVALVELEDGLSMFVEPVLASKFFEGEDVSMVGFGAFGQACGPSVTSGILSAVITVEETPVMLQATCAVHGGSSGGALFATHSGELLGIVASNTRDSSIGATYPHLNFSLPITVLQPALSEYTRSRDLRGFRELDRVADRVRVVWRLQREPGEVPLSKL</sequence>
<evidence type="ECO:0000256" key="2">
    <source>
        <dbReference type="SAM" id="MobiDB-lite"/>
    </source>
</evidence>